<keyword evidence="1" id="KW-0175">Coiled coil</keyword>
<evidence type="ECO:0000256" key="2">
    <source>
        <dbReference type="SAM" id="Phobius"/>
    </source>
</evidence>
<keyword evidence="2" id="KW-0472">Membrane</keyword>
<keyword evidence="2" id="KW-0812">Transmembrane</keyword>
<name>A0A976UBR3_9CAUD</name>
<organism evidence="3">
    <name type="scientific">Yangshan Harbor Nitrososphaeria virus</name>
    <dbReference type="NCBI Taxonomy" id="2969597"/>
    <lineage>
        <taxon>Viruses</taxon>
        <taxon>Duplodnaviria</taxon>
        <taxon>Heunggongvirae</taxon>
        <taxon>Uroviricota</taxon>
        <taxon>Caudoviricetes</taxon>
    </lineage>
</organism>
<proteinExistence type="predicted"/>
<evidence type="ECO:0000256" key="1">
    <source>
        <dbReference type="SAM" id="Coils"/>
    </source>
</evidence>
<feature type="coiled-coil region" evidence="1">
    <location>
        <begin position="7"/>
        <end position="34"/>
    </location>
</feature>
<sequence>MDETLLIERIFEKLDRMEERMNDMCNRVTQLETIQQVTKEKFNQLMAVIGTVGVIVGIITYMF</sequence>
<accession>A0A976UBR3</accession>
<dbReference type="EMBL" id="ON649703">
    <property type="protein sequence ID" value="UVF62616.1"/>
    <property type="molecule type" value="Genomic_DNA"/>
</dbReference>
<evidence type="ECO:0000313" key="3">
    <source>
        <dbReference type="EMBL" id="UVF62616.1"/>
    </source>
</evidence>
<keyword evidence="2" id="KW-1133">Transmembrane helix</keyword>
<reference evidence="3" key="1">
    <citation type="submission" date="2022-05" db="EMBL/GenBank/DDBJ databases">
        <title>Diverse viruses of marine archaea discovered using metagenomics.</title>
        <authorList>
            <person name="Zhou Y."/>
        </authorList>
    </citation>
    <scope>NUCLEOTIDE SEQUENCE</scope>
    <source>
        <strain evidence="3">YSH_354833</strain>
    </source>
</reference>
<protein>
    <submittedName>
        <fullName evidence="3">Uncharacterized protein</fullName>
    </submittedName>
</protein>
<feature type="transmembrane region" description="Helical" evidence="2">
    <location>
        <begin position="45"/>
        <end position="62"/>
    </location>
</feature>